<sequence>MSFDSLRTRAVPWFRAHRALLVDCLETALLMLLWFSMSAGFIWNNGAGLFLDYPSSSGWAPLCSAVWSVLLTAPYLLHRVRPRTSAHWFIVTVVIQLVFGPSLVIADFMAVPMLCAAIVHGERADVRRYLITAGVLDVVTSLVNAWVQVFGPLRPSRSADDLDAYFVCPVLSPAHRAVCGRMFGEAFVIVLVSISLPLAMAVIVAFWQRARQQTVILLNERNNAIVAREQEERQIAASAERARIARDMHDIVAHTLSIIIIQSDGGRYAARDDAELARGTMETIRRESERALHDMKRLLGVFGGSPHADITDIDALIDQARAVSPDMTLTVRTIGQERPSALSEQASVAMYHVVQEALTNIRKYAGTHVGVTVTVRWDVHTLTIDIDDDGRGAASSLDGHKPGYGLLGMRERIGAVGGTAASGPRLSGGFNVHASVPLGQGVPEQTGGSETSAPASEAMRVGTGDTTVRAADATSGSDGALHNADGTADDVTDGDITAGDGTTPPQRHAPDERIVWPFFVKLGDKLRSKPFEQVEDDSPRNWISRMSRWTQRHYVLMDVVMFTLLGCVTSLAEPVMFLGTPDNSPRMHALGVFVTWCIVTPLMLRRRFPRAVAAAVAAICLLQLLALPSFYTADLYVLFAIYAVALYGKAGSWKWVVPLFTLGCVVFAARCAMNVAGYRSLFAWLSHTPEQLIDAGFYGSPDAAFIQYGAFALFFCVMAYALGAWTKLGGTNPQVLQARAEALEAERDKQRIIAANHERDRISANIRSEVSDTLNAVIEQTTTELSTIDDDLAHGRTPSPEFITDAFAQIGAQGRTALAHMRELLSVLRETGFSDEGDHDRTPNLTPARPLNEQLRRTGGADRARH</sequence>
<evidence type="ECO:0000256" key="3">
    <source>
        <dbReference type="ARBA" id="ARBA00022553"/>
    </source>
</evidence>
<dbReference type="SUPFAM" id="SSF55874">
    <property type="entry name" value="ATPase domain of HSP90 chaperone/DNA topoisomerase II/histidine kinase"/>
    <property type="match status" value="1"/>
</dbReference>
<feature type="transmembrane region" description="Helical" evidence="10">
    <location>
        <begin position="705"/>
        <end position="725"/>
    </location>
</feature>
<dbReference type="PANTHER" id="PTHR24421">
    <property type="entry name" value="NITRATE/NITRITE SENSOR PROTEIN NARX-RELATED"/>
    <property type="match status" value="1"/>
</dbReference>
<feature type="transmembrane region" description="Helical" evidence="10">
    <location>
        <begin position="587"/>
        <end position="604"/>
    </location>
</feature>
<feature type="region of interest" description="Disordered" evidence="9">
    <location>
        <begin position="833"/>
        <end position="866"/>
    </location>
</feature>
<dbReference type="GO" id="GO:0005524">
    <property type="term" value="F:ATP binding"/>
    <property type="evidence" value="ECO:0007669"/>
    <property type="project" value="UniProtKB-KW"/>
</dbReference>
<dbReference type="PANTHER" id="PTHR24421:SF10">
    <property type="entry name" value="NITRATE_NITRITE SENSOR PROTEIN NARQ"/>
    <property type="match status" value="1"/>
</dbReference>
<dbReference type="Gene3D" id="1.20.5.1930">
    <property type="match status" value="1"/>
</dbReference>
<feature type="domain" description="DUF7134" evidence="13">
    <location>
        <begin position="547"/>
        <end position="671"/>
    </location>
</feature>
<evidence type="ECO:0000259" key="12">
    <source>
        <dbReference type="Pfam" id="PF07730"/>
    </source>
</evidence>
<dbReference type="CDD" id="cd16917">
    <property type="entry name" value="HATPase_UhpB-NarQ-NarX-like"/>
    <property type="match status" value="1"/>
</dbReference>
<evidence type="ECO:0000259" key="11">
    <source>
        <dbReference type="Pfam" id="PF02518"/>
    </source>
</evidence>
<accession>A0A2A2ED35</accession>
<proteinExistence type="predicted"/>
<keyword evidence="6 14" id="KW-0418">Kinase</keyword>
<dbReference type="InterPro" id="IPR003594">
    <property type="entry name" value="HATPase_dom"/>
</dbReference>
<dbReference type="Gene3D" id="3.30.565.10">
    <property type="entry name" value="Histidine kinase-like ATPase, C-terminal domain"/>
    <property type="match status" value="1"/>
</dbReference>
<dbReference type="RefSeq" id="WP_133088528.1">
    <property type="nucleotide sequence ID" value="NZ_MVOH01000017.1"/>
</dbReference>
<dbReference type="InterPro" id="IPR050482">
    <property type="entry name" value="Sensor_HK_TwoCompSys"/>
</dbReference>
<dbReference type="InterPro" id="IPR036890">
    <property type="entry name" value="HATPase_C_sf"/>
</dbReference>
<reference evidence="14 15" key="1">
    <citation type="journal article" date="2017" name="ISME J.">
        <title>Unveiling bifidobacterial biogeography across the mammalian branch of the tree of life.</title>
        <authorList>
            <person name="Milani C."/>
            <person name="Mangifesta M."/>
            <person name="Mancabelli L."/>
            <person name="Lugli G.A."/>
            <person name="James K."/>
            <person name="Duranti S."/>
            <person name="Turroni F."/>
            <person name="Ferrario C."/>
            <person name="Ossiprandi M.C."/>
            <person name="van Sinderen D."/>
            <person name="Ventura M."/>
        </authorList>
    </citation>
    <scope>NUCLEOTIDE SEQUENCE [LARGE SCALE GENOMIC DNA]</scope>
    <source>
        <strain evidence="15">Ham19E</strain>
    </source>
</reference>
<feature type="transmembrane region" description="Helical" evidence="10">
    <location>
        <begin position="635"/>
        <end position="652"/>
    </location>
</feature>
<feature type="domain" description="Histidine kinase/HSP90-like ATPase" evidence="11">
    <location>
        <begin position="348"/>
        <end position="439"/>
    </location>
</feature>
<comment type="caution">
    <text evidence="14">The sequence shown here is derived from an EMBL/GenBank/DDBJ whole genome shotgun (WGS) entry which is preliminary data.</text>
</comment>
<organism evidence="14 15">
    <name type="scientific">Bifidobacterium criceti</name>
    <dbReference type="NCBI Taxonomy" id="1960969"/>
    <lineage>
        <taxon>Bacteria</taxon>
        <taxon>Bacillati</taxon>
        <taxon>Actinomycetota</taxon>
        <taxon>Actinomycetes</taxon>
        <taxon>Bifidobacteriales</taxon>
        <taxon>Bifidobacteriaceae</taxon>
        <taxon>Bifidobacterium</taxon>
    </lineage>
</organism>
<evidence type="ECO:0000313" key="14">
    <source>
        <dbReference type="EMBL" id="PAU67129.1"/>
    </source>
</evidence>
<evidence type="ECO:0000256" key="7">
    <source>
        <dbReference type="ARBA" id="ARBA00022840"/>
    </source>
</evidence>
<feature type="transmembrane region" description="Helical" evidence="10">
    <location>
        <begin position="186"/>
        <end position="207"/>
    </location>
</feature>
<keyword evidence="10" id="KW-0472">Membrane</keyword>
<keyword evidence="10" id="KW-0812">Transmembrane</keyword>
<keyword evidence="3" id="KW-0597">Phosphoprotein</keyword>
<evidence type="ECO:0000259" key="13">
    <source>
        <dbReference type="Pfam" id="PF23539"/>
    </source>
</evidence>
<dbReference type="GO" id="GO:0046983">
    <property type="term" value="F:protein dimerization activity"/>
    <property type="evidence" value="ECO:0007669"/>
    <property type="project" value="InterPro"/>
</dbReference>
<keyword evidence="7" id="KW-0067">ATP-binding</keyword>
<dbReference type="OrthoDB" id="227596at2"/>
<dbReference type="GO" id="GO:0016020">
    <property type="term" value="C:membrane"/>
    <property type="evidence" value="ECO:0007669"/>
    <property type="project" value="InterPro"/>
</dbReference>
<feature type="transmembrane region" description="Helical" evidence="10">
    <location>
        <begin position="611"/>
        <end position="629"/>
    </location>
</feature>
<gene>
    <name evidence="14" type="ORF">B1526_1629</name>
</gene>
<dbReference type="InterPro" id="IPR011712">
    <property type="entry name" value="Sig_transdc_His_kin_sub3_dim/P"/>
</dbReference>
<feature type="region of interest" description="Disordered" evidence="9">
    <location>
        <begin position="434"/>
        <end position="510"/>
    </location>
</feature>
<evidence type="ECO:0000256" key="2">
    <source>
        <dbReference type="ARBA" id="ARBA00012438"/>
    </source>
</evidence>
<feature type="domain" description="Signal transduction histidine kinase subgroup 3 dimerisation and phosphoacceptor" evidence="12">
    <location>
        <begin position="240"/>
        <end position="302"/>
    </location>
</feature>
<feature type="transmembrane region" description="Helical" evidence="10">
    <location>
        <begin position="659"/>
        <end position="685"/>
    </location>
</feature>
<evidence type="ECO:0000256" key="8">
    <source>
        <dbReference type="ARBA" id="ARBA00023012"/>
    </source>
</evidence>
<dbReference type="AlphaFoldDB" id="A0A2A2ED35"/>
<keyword evidence="15" id="KW-1185">Reference proteome</keyword>
<comment type="catalytic activity">
    <reaction evidence="1">
        <text>ATP + protein L-histidine = ADP + protein N-phospho-L-histidine.</text>
        <dbReference type="EC" id="2.7.13.3"/>
    </reaction>
</comment>
<dbReference type="EC" id="2.7.13.3" evidence="2"/>
<feature type="transmembrane region" description="Helical" evidence="10">
    <location>
        <begin position="554"/>
        <end position="572"/>
    </location>
</feature>
<keyword evidence="4" id="KW-0808">Transferase</keyword>
<evidence type="ECO:0000256" key="1">
    <source>
        <dbReference type="ARBA" id="ARBA00000085"/>
    </source>
</evidence>
<dbReference type="GO" id="GO:0000155">
    <property type="term" value="F:phosphorelay sensor kinase activity"/>
    <property type="evidence" value="ECO:0007669"/>
    <property type="project" value="InterPro"/>
</dbReference>
<evidence type="ECO:0000313" key="15">
    <source>
        <dbReference type="Proteomes" id="UP000218399"/>
    </source>
</evidence>
<dbReference type="Pfam" id="PF02518">
    <property type="entry name" value="HATPase_c"/>
    <property type="match status" value="1"/>
</dbReference>
<dbReference type="Pfam" id="PF07730">
    <property type="entry name" value="HisKA_3"/>
    <property type="match status" value="1"/>
</dbReference>
<protein>
    <recommendedName>
        <fullName evidence="2">histidine kinase</fullName>
        <ecNumber evidence="2">2.7.13.3</ecNumber>
    </recommendedName>
</protein>
<keyword evidence="5" id="KW-0547">Nucleotide-binding</keyword>
<evidence type="ECO:0000256" key="9">
    <source>
        <dbReference type="SAM" id="MobiDB-lite"/>
    </source>
</evidence>
<keyword evidence="10" id="KW-1133">Transmembrane helix</keyword>
<feature type="compositionally biased region" description="Low complexity" evidence="9">
    <location>
        <begin position="494"/>
        <end position="503"/>
    </location>
</feature>
<evidence type="ECO:0000256" key="10">
    <source>
        <dbReference type="SAM" id="Phobius"/>
    </source>
</evidence>
<feature type="transmembrane region" description="Helical" evidence="10">
    <location>
        <begin position="89"/>
        <end position="119"/>
    </location>
</feature>
<keyword evidence="8" id="KW-0902">Two-component regulatory system</keyword>
<dbReference type="Proteomes" id="UP000218399">
    <property type="component" value="Unassembled WGS sequence"/>
</dbReference>
<feature type="transmembrane region" description="Helical" evidence="10">
    <location>
        <begin position="20"/>
        <end position="43"/>
    </location>
</feature>
<evidence type="ECO:0000256" key="6">
    <source>
        <dbReference type="ARBA" id="ARBA00022777"/>
    </source>
</evidence>
<evidence type="ECO:0000256" key="4">
    <source>
        <dbReference type="ARBA" id="ARBA00022679"/>
    </source>
</evidence>
<feature type="transmembrane region" description="Helical" evidence="10">
    <location>
        <begin position="58"/>
        <end position="77"/>
    </location>
</feature>
<dbReference type="EMBL" id="MVOH01000017">
    <property type="protein sequence ID" value="PAU67129.1"/>
    <property type="molecule type" value="Genomic_DNA"/>
</dbReference>
<evidence type="ECO:0000256" key="5">
    <source>
        <dbReference type="ARBA" id="ARBA00022741"/>
    </source>
</evidence>
<name>A0A2A2ED35_9BIFI</name>
<dbReference type="Pfam" id="PF23539">
    <property type="entry name" value="DUF7134"/>
    <property type="match status" value="1"/>
</dbReference>
<dbReference type="InterPro" id="IPR055558">
    <property type="entry name" value="DUF7134"/>
</dbReference>
<feature type="compositionally biased region" description="Basic and acidic residues" evidence="9">
    <location>
        <begin position="854"/>
        <end position="866"/>
    </location>
</feature>